<dbReference type="Proteomes" id="UP001172457">
    <property type="component" value="Chromosome 6"/>
</dbReference>
<dbReference type="CDD" id="cd09272">
    <property type="entry name" value="RNase_HI_RT_Ty1"/>
    <property type="match status" value="2"/>
</dbReference>
<dbReference type="InterPro" id="IPR013103">
    <property type="entry name" value="RVT_2"/>
</dbReference>
<evidence type="ECO:0000259" key="4">
    <source>
        <dbReference type="PROSITE" id="PS50158"/>
    </source>
</evidence>
<organism evidence="6 7">
    <name type="scientific">Centaurea solstitialis</name>
    <name type="common">yellow star-thistle</name>
    <dbReference type="NCBI Taxonomy" id="347529"/>
    <lineage>
        <taxon>Eukaryota</taxon>
        <taxon>Viridiplantae</taxon>
        <taxon>Streptophyta</taxon>
        <taxon>Embryophyta</taxon>
        <taxon>Tracheophyta</taxon>
        <taxon>Spermatophyta</taxon>
        <taxon>Magnoliopsida</taxon>
        <taxon>eudicotyledons</taxon>
        <taxon>Gunneridae</taxon>
        <taxon>Pentapetalae</taxon>
        <taxon>asterids</taxon>
        <taxon>campanulids</taxon>
        <taxon>Asterales</taxon>
        <taxon>Asteraceae</taxon>
        <taxon>Carduoideae</taxon>
        <taxon>Cardueae</taxon>
        <taxon>Centaureinae</taxon>
        <taxon>Centaurea</taxon>
    </lineage>
</organism>
<dbReference type="PANTHER" id="PTHR47592">
    <property type="entry name" value="PBF68 PROTEIN"/>
    <property type="match status" value="1"/>
</dbReference>
<feature type="domain" description="Integrase catalytic" evidence="5">
    <location>
        <begin position="1839"/>
        <end position="2003"/>
    </location>
</feature>
<keyword evidence="1" id="KW-0378">Hydrolase</keyword>
<feature type="domain" description="Integrase catalytic" evidence="5">
    <location>
        <begin position="541"/>
        <end position="705"/>
    </location>
</feature>
<dbReference type="Pfam" id="PF00665">
    <property type="entry name" value="rve"/>
    <property type="match status" value="2"/>
</dbReference>
<dbReference type="Pfam" id="PF07727">
    <property type="entry name" value="RVT_2"/>
    <property type="match status" value="2"/>
</dbReference>
<dbReference type="Pfam" id="PF00098">
    <property type="entry name" value="zf-CCHC"/>
    <property type="match status" value="2"/>
</dbReference>
<dbReference type="InterPro" id="IPR043502">
    <property type="entry name" value="DNA/RNA_pol_sf"/>
</dbReference>
<keyword evidence="7" id="KW-1185">Reference proteome</keyword>
<dbReference type="InterPro" id="IPR036397">
    <property type="entry name" value="RNaseH_sf"/>
</dbReference>
<dbReference type="Pfam" id="PF13976">
    <property type="entry name" value="gag_pre-integrs"/>
    <property type="match status" value="2"/>
</dbReference>
<dbReference type="InterPro" id="IPR001878">
    <property type="entry name" value="Znf_CCHC"/>
</dbReference>
<dbReference type="Gene3D" id="3.30.420.10">
    <property type="entry name" value="Ribonuclease H-like superfamily/Ribonuclease H"/>
    <property type="match status" value="2"/>
</dbReference>
<feature type="compositionally biased region" description="Basic and acidic residues" evidence="3">
    <location>
        <begin position="792"/>
        <end position="805"/>
    </location>
</feature>
<evidence type="ECO:0000313" key="6">
    <source>
        <dbReference type="EMBL" id="KAJ9545902.1"/>
    </source>
</evidence>
<dbReference type="Pfam" id="PF22936">
    <property type="entry name" value="Pol_BBD"/>
    <property type="match status" value="2"/>
</dbReference>
<keyword evidence="1" id="KW-0064">Aspartyl protease</keyword>
<comment type="caution">
    <text evidence="6">The sequence shown here is derived from an EMBL/GenBank/DDBJ whole genome shotgun (WGS) entry which is preliminary data.</text>
</comment>
<evidence type="ECO:0000256" key="3">
    <source>
        <dbReference type="SAM" id="MobiDB-lite"/>
    </source>
</evidence>
<gene>
    <name evidence="6" type="ORF">OSB04_025609</name>
</gene>
<proteinExistence type="predicted"/>
<dbReference type="SUPFAM" id="SSF56672">
    <property type="entry name" value="DNA/RNA polymerases"/>
    <property type="match status" value="2"/>
</dbReference>
<dbReference type="GO" id="GO:0008270">
    <property type="term" value="F:zinc ion binding"/>
    <property type="evidence" value="ECO:0007669"/>
    <property type="project" value="UniProtKB-KW"/>
</dbReference>
<dbReference type="PROSITE" id="PS50994">
    <property type="entry name" value="INTEGRASE"/>
    <property type="match status" value="2"/>
</dbReference>
<feature type="region of interest" description="Disordered" evidence="3">
    <location>
        <begin position="2090"/>
        <end position="2119"/>
    </location>
</feature>
<evidence type="ECO:0000256" key="2">
    <source>
        <dbReference type="PROSITE-ProRule" id="PRU00047"/>
    </source>
</evidence>
<dbReference type="InterPro" id="IPR054722">
    <property type="entry name" value="PolX-like_BBD"/>
</dbReference>
<accession>A0AA38W1W3</accession>
<keyword evidence="2" id="KW-0479">Metal-binding</keyword>
<feature type="region of interest" description="Disordered" evidence="3">
    <location>
        <begin position="792"/>
        <end position="821"/>
    </location>
</feature>
<feature type="compositionally biased region" description="Basic and acidic residues" evidence="3">
    <location>
        <begin position="2090"/>
        <end position="2103"/>
    </location>
</feature>
<dbReference type="InterPro" id="IPR025724">
    <property type="entry name" value="GAG-pre-integrase_dom"/>
</dbReference>
<evidence type="ECO:0000259" key="5">
    <source>
        <dbReference type="PROSITE" id="PS50994"/>
    </source>
</evidence>
<evidence type="ECO:0000313" key="7">
    <source>
        <dbReference type="Proteomes" id="UP001172457"/>
    </source>
</evidence>
<name>A0AA38W1W3_9ASTR</name>
<protein>
    <recommendedName>
        <fullName evidence="8">Polyprotein</fullName>
    </recommendedName>
</protein>
<dbReference type="PANTHER" id="PTHR47592:SF27">
    <property type="entry name" value="OS08G0421700 PROTEIN"/>
    <property type="match status" value="1"/>
</dbReference>
<feature type="domain" description="CCHC-type" evidence="4">
    <location>
        <begin position="298"/>
        <end position="312"/>
    </location>
</feature>
<dbReference type="EMBL" id="JARYMX010000006">
    <property type="protein sequence ID" value="KAJ9545902.1"/>
    <property type="molecule type" value="Genomic_DNA"/>
</dbReference>
<dbReference type="SUPFAM" id="SSF53098">
    <property type="entry name" value="Ribonuclease H-like"/>
    <property type="match status" value="2"/>
</dbReference>
<feature type="region of interest" description="Disordered" evidence="3">
    <location>
        <begin position="2640"/>
        <end position="2661"/>
    </location>
</feature>
<keyword evidence="2" id="KW-0863">Zinc-finger</keyword>
<evidence type="ECO:0008006" key="8">
    <source>
        <dbReference type="Google" id="ProtNLM"/>
    </source>
</evidence>
<dbReference type="PROSITE" id="PS50158">
    <property type="entry name" value="ZF_CCHC"/>
    <property type="match status" value="2"/>
</dbReference>
<dbReference type="InterPro" id="IPR001584">
    <property type="entry name" value="Integrase_cat-core"/>
</dbReference>
<dbReference type="SMART" id="SM00343">
    <property type="entry name" value="ZnF_C2HC"/>
    <property type="match status" value="2"/>
</dbReference>
<dbReference type="GO" id="GO:0015074">
    <property type="term" value="P:DNA integration"/>
    <property type="evidence" value="ECO:0007669"/>
    <property type="project" value="InterPro"/>
</dbReference>
<keyword evidence="2" id="KW-0862">Zinc</keyword>
<dbReference type="InterPro" id="IPR012337">
    <property type="entry name" value="RNaseH-like_sf"/>
</dbReference>
<keyword evidence="1" id="KW-0645">Protease</keyword>
<feature type="domain" description="CCHC-type" evidence="4">
    <location>
        <begin position="1596"/>
        <end position="1610"/>
    </location>
</feature>
<dbReference type="GO" id="GO:0003676">
    <property type="term" value="F:nucleic acid binding"/>
    <property type="evidence" value="ECO:0007669"/>
    <property type="project" value="InterPro"/>
</dbReference>
<reference evidence="6" key="1">
    <citation type="submission" date="2023-03" db="EMBL/GenBank/DDBJ databases">
        <title>Chromosome-scale reference genome and RAD-based genetic map of yellow starthistle (Centaurea solstitialis) reveal putative structural variation and QTLs associated with invader traits.</title>
        <authorList>
            <person name="Reatini B."/>
            <person name="Cang F.A."/>
            <person name="Jiang Q."/>
            <person name="Mckibben M.T.W."/>
            <person name="Barker M.S."/>
            <person name="Rieseberg L.H."/>
            <person name="Dlugosch K.M."/>
        </authorList>
    </citation>
    <scope>NUCLEOTIDE SEQUENCE</scope>
    <source>
        <strain evidence="6">CAN-66</strain>
        <tissue evidence="6">Leaf</tissue>
    </source>
</reference>
<dbReference type="Pfam" id="PF14223">
    <property type="entry name" value="Retrotran_gag_2"/>
    <property type="match status" value="1"/>
</dbReference>
<dbReference type="GO" id="GO:0004190">
    <property type="term" value="F:aspartic-type endopeptidase activity"/>
    <property type="evidence" value="ECO:0007669"/>
    <property type="project" value="UniProtKB-KW"/>
</dbReference>
<evidence type="ECO:0000256" key="1">
    <source>
        <dbReference type="ARBA" id="ARBA00022750"/>
    </source>
</evidence>
<dbReference type="Pfam" id="PF25597">
    <property type="entry name" value="SH3_retrovirus"/>
    <property type="match status" value="2"/>
</dbReference>
<dbReference type="InterPro" id="IPR057670">
    <property type="entry name" value="SH3_retrovirus"/>
</dbReference>
<sequence length="2661" mass="302061">MDHNGNPIVSAVMTSSTVVTTIPTVTTNAPVISSGGFGIVPMNHAEKPEKFAGLHFKRWQQKMFFYLTTLNLARYLSEDAPQVPEGQSDIHVISAVEAWKHSDFLCRNYVLNGLVDALYNVYSASNTSKELWQSLEKKYKTEDAGSKKFVVARFLEFKMTDSKTVISQVQELQVMLHDIHAEGMIVSETFQVAAMIEKLPPAWVDFKNYLKHKRKEMSVEDLIVRLRIEEDNKLAQKKGYGSHSMKANIVEHGQASKTKGGVFKNHGKFARGKDSRNGRGFNLGPNGGVFKKKFQGNCYNCDKPGHRAINCRLPKRAKAKQANFVDDIARDVSVLNLTAMISEVNLVGSNPREWWIDTGATRHVCSDKEMFHGFKTAEDGEKLFMGNSATADIKGSGKIVLKMTSGKDLTLNDVLYVPEIRKNLVSGWLLNKHGFRLVFESDKFVLTKMGVFVGKGYAVNGMFKLNVMAVKPSVNEINKSSAYLLESSYMWHGRFGHVNFDTLRRLINLEVIPKFHIDSKYKCQTCVEAKLTRTSFQSTERSTNPLDMIHTDVCDMKSNPSRGGNKFFITFIDDCTKYCYVYLLKSKDEAIEKFVLYKNEVENQHNKRIKVLRSDRGGEYVSPFAEFCGNNGIRHEFTAPYSPQQNGIAERKNRTLKEMMNAMLLSSGMPPFMWGEAVLSANYILNKVPRKKLAKTPYELWMGRKPSYKYLRVWGCLAKVAAPPPKAVKIGPKTVDCIFIGYAQNSSAHRFLVHESRIPDIHKNTIMESRNASFFEDVFPCLNKEDASASRITPLERNEDHVEEKEEKEEEEEIEPRRSKRARVEKTFGPDFYTYMVEKEPQTFQEAVTSSEGPQWKEAIKSEMDSILQNHTWELVDLPAGCKPLGHRWIFKRKLKADGTIDKYKARLVIKGYNQREGLDYFDTYSPVTRLTSIRVVLAIASLRNLEVHQMDVKTAFLNGDLEEEIYMEQPEGYVAPGQERKVCKLVKSLYGLKQAPKQWHQKFDHVMLECGFKINECDKCVYVKDTEIGYVILCLYVDDMLIIGSNDKMVKSTKNMLKARFDMKDMGLANVILGIQISRTQNGLALSQAHYVDKILEKFNADDTAVARTPIDTSHHLSKNRGEGVAQVEYSRIIGSLMYLMSCTRPDLAFAVSRLSRYPAVIEGFSDANWISDIKDSKSTSGYVFTLGGAAISWKSSKQTVIARSTMESEFIALDKCGEEAEWLKQFLEDIPRWEKPVSAICIHCDSQSAIGRAQSAMYNGKSRHIRRRHNTIRQLLSTGVISIDYVRSKDNIADPLTKAEQFKDIASTDQQYTGCFSSFSLGHYLRPAVLLLRPLYPGKQTPQEMDHNGNPIVSAVMTSSTVVTTIPTVTTNAPVISSGGFGIVPMNHAEKPEKFAGLHFKRWQQKMFFYLTTLNLARYLSEDAPQVPEGQSDIHVISAVEAWKHSDFLCRNYVLNGLVDALYNVQELQVMLHDIHAEGMIVSETFQVAAMIEKLPPAWVDFKNYLKHKRKEMSVEDLIVRLRIEEDNKLAQKKGYGSHSMKANIVEHGQASKTKGGVFKNHGKFARGKDSRNGRGFNLGPNGGVFKKKFQGNCYNCDKPGHRAINCRLPKRAKAKQANFVDDIARDVSVLNLTAMISEVNLVGSNPREWWIDTGATRHVCSDKEMFHGFKTAEDGEKLFMGNSATADIKGSGKIVLKMTSGKDLTLNDVLYVPEIRKNLVSGWLLNKHGFRLVFESDKFVLTKMGVFVGKGYAVNGMFKLNVMAVKPSVNEINKSSAYLLESSYMWHGRFGHVNFDTLRRLINLEVIPKFHIDSKYKCQTCVEAKLTRTSFQSTERSTNPLDMIHTDVCDMKSNPSRGGNKFFITFIDDCTKYCYVYLLKSKDEAIEKFVLYKNEVENQHNKRIKVLRSDRGGEYVSPFAEFCGNNGIRHEFTAPYSPQQNGIAERKNRTLKEMMNAMLLSSGMPPFMWGEAVLSANYILNKVPRKKLAKTPYELWMGRKPSYKYLRVWGCLAKVAAPPPKAVKIGPKTVDCIFIGYAQNSSAHRFLVHESRIPDIHKNTIMESRNASFFEDVFPCLNKEDASASRITPLERNEDHVEEKEEKEEEEEIEPRRSKRARVEKTFGPDFYTYMVEKEPQTFQEAVTSSEGPQWKEAIKSEMDSILQNHTWELVDLPAGCKPLGHRWIFKRKLKADGTIDKYKARLVIKGYNQREGLDYFDTYSPVTRLTSIRVVLAIASLRNLEVHQMDVKTAFLNGDLEEEIYMEQPEGYVAPGQERKVCKLVKSLYGLKQAPKQWHQKFDHVMLECGFKINECDKCVYVKDTEIGYVILCLYLDDMLIIGSNDKMVKSTKNMLKARFDMKDMGLANVILGIQISRTQNGLALSQAHYVDKILEKFNADDTAVARTPIDTSHHLSKNRGEGVAQVEYSRIIGSLMYLMSCTRPDLAFAVSRLSRYTSNPSSEHWKSIIRVLRYLRYTRDYGLHYSRYPAVIEGFSDANWISDIKDSKSTSGYVFTLGGAAISWKSSKQTVIARSTMESEFIALDKCGEEAEWLKQFLEDIPRWEKPVSAICIHCDSQSAIGRAQSAMYNGKSRHIRRRHNTIRQLLSTGVISIDYVRSKDNIADPLTKGLNRELVSKTSRGMGLKPLNEHVNTKETQPS</sequence>